<name>A0ABV4K4L1_9BACT</name>
<comment type="caution">
    <text evidence="2">The sequence shown here is derived from an EMBL/GenBank/DDBJ whole genome shotgun (WGS) entry which is preliminary data.</text>
</comment>
<dbReference type="Proteomes" id="UP001568698">
    <property type="component" value="Unassembled WGS sequence"/>
</dbReference>
<dbReference type="EMBL" id="JBGLYH010000045">
    <property type="protein sequence ID" value="MEZ7197914.1"/>
    <property type="molecule type" value="Genomic_DNA"/>
</dbReference>
<organism evidence="2 3">
    <name type="scientific">Pseudodesulfovibrio karagichevae</name>
    <dbReference type="NCBI Taxonomy" id="3239305"/>
    <lineage>
        <taxon>Bacteria</taxon>
        <taxon>Pseudomonadati</taxon>
        <taxon>Thermodesulfobacteriota</taxon>
        <taxon>Desulfovibrionia</taxon>
        <taxon>Desulfovibrionales</taxon>
        <taxon>Desulfovibrionaceae</taxon>
    </lineage>
</organism>
<reference evidence="2 3" key="1">
    <citation type="submission" date="2024-08" db="EMBL/GenBank/DDBJ databases">
        <title>Sulfate-reducing bacteria isolated from formation water of the oil field in Kazakhstan and description of Pseudodesulfovibrio sp.</title>
        <authorList>
            <person name="Bidzhieva S.K."/>
            <person name="Tourova T.P."/>
            <person name="Grouzdev D.S."/>
            <person name="Beletsky A.V."/>
            <person name="Sokolova D.S."/>
            <person name="Samigullina S.R."/>
            <person name="Poltaraus A.B."/>
            <person name="Avtukh A.N."/>
            <person name="Tereshina V.M."/>
            <person name="Zhaparov N.S."/>
            <person name="Mardanov A.V."/>
            <person name="Nazina T.N."/>
        </authorList>
    </citation>
    <scope>NUCLEOTIDE SEQUENCE [LARGE SCALE GENOMIC DNA]</scope>
    <source>
        <strain evidence="2 3">9FUS</strain>
    </source>
</reference>
<keyword evidence="3" id="KW-1185">Reference proteome</keyword>
<protein>
    <recommendedName>
        <fullName evidence="4">Helix-turn-helix domain-containing protein</fullName>
    </recommendedName>
</protein>
<evidence type="ECO:0000256" key="1">
    <source>
        <dbReference type="SAM" id="MobiDB-lite"/>
    </source>
</evidence>
<evidence type="ECO:0000313" key="2">
    <source>
        <dbReference type="EMBL" id="MEZ7197914.1"/>
    </source>
</evidence>
<sequence>MSNALKVKDVARILNCSESLVRTPAMLSALGAFRIGKRGIRFHHDLLKAYIARGQVGHAEKTPVTDEGGSRSDLTDRHGIW</sequence>
<dbReference type="RefSeq" id="WP_371387412.1">
    <property type="nucleotide sequence ID" value="NZ_JBGLYH010000045.1"/>
</dbReference>
<accession>A0ABV4K4L1</accession>
<feature type="region of interest" description="Disordered" evidence="1">
    <location>
        <begin position="58"/>
        <end position="81"/>
    </location>
</feature>
<proteinExistence type="predicted"/>
<gene>
    <name evidence="2" type="ORF">AB6M95_14250</name>
</gene>
<evidence type="ECO:0008006" key="4">
    <source>
        <dbReference type="Google" id="ProtNLM"/>
    </source>
</evidence>
<evidence type="ECO:0000313" key="3">
    <source>
        <dbReference type="Proteomes" id="UP001568698"/>
    </source>
</evidence>